<dbReference type="Pfam" id="PF00270">
    <property type="entry name" value="DEAD"/>
    <property type="match status" value="1"/>
</dbReference>
<reference evidence="12" key="1">
    <citation type="submission" date="2022-07" db="EMBL/GenBank/DDBJ databases">
        <title>Parvularcula maris sp. nov., an algicidal bacterium isolated from seawater.</title>
        <authorList>
            <person name="Li F."/>
        </authorList>
    </citation>
    <scope>NUCLEOTIDE SEQUENCE</scope>
    <source>
        <strain evidence="12">BGMRC 0090</strain>
    </source>
</reference>
<dbReference type="GO" id="GO:0006281">
    <property type="term" value="P:DNA repair"/>
    <property type="evidence" value="ECO:0007669"/>
    <property type="project" value="UniProtKB-KW"/>
</dbReference>
<dbReference type="Gene3D" id="3.40.50.300">
    <property type="entry name" value="P-loop containing nucleotide triphosphate hydrolases"/>
    <property type="match status" value="2"/>
</dbReference>
<dbReference type="SMART" id="SM00487">
    <property type="entry name" value="DEXDc"/>
    <property type="match status" value="1"/>
</dbReference>
<dbReference type="SMART" id="SM00490">
    <property type="entry name" value="HELICc"/>
    <property type="match status" value="1"/>
</dbReference>
<dbReference type="InterPro" id="IPR011545">
    <property type="entry name" value="DEAD/DEAH_box_helicase_dom"/>
</dbReference>
<dbReference type="AlphaFoldDB" id="A0A9X2LAP1"/>
<dbReference type="Pfam" id="PF08494">
    <property type="entry name" value="DEAD_assoc"/>
    <property type="match status" value="1"/>
</dbReference>
<dbReference type="InterPro" id="IPR013701">
    <property type="entry name" value="Lhr-like_DEAD/DEAH_assoc"/>
</dbReference>
<evidence type="ECO:0000256" key="4">
    <source>
        <dbReference type="ARBA" id="ARBA00022806"/>
    </source>
</evidence>
<dbReference type="InterPro" id="IPR026362">
    <property type="entry name" value="DEXH_lig_assoc"/>
</dbReference>
<dbReference type="GO" id="GO:0003677">
    <property type="term" value="F:DNA binding"/>
    <property type="evidence" value="ECO:0007669"/>
    <property type="project" value="UniProtKB-KW"/>
</dbReference>
<keyword evidence="7" id="KW-0234">DNA repair</keyword>
<dbReference type="InterPro" id="IPR014001">
    <property type="entry name" value="Helicase_ATP-bd"/>
</dbReference>
<evidence type="ECO:0000256" key="3">
    <source>
        <dbReference type="ARBA" id="ARBA00022801"/>
    </source>
</evidence>
<evidence type="ECO:0000256" key="9">
    <source>
        <dbReference type="ARBA" id="ARBA00093467"/>
    </source>
</evidence>
<dbReference type="SUPFAM" id="SSF52540">
    <property type="entry name" value="P-loop containing nucleoside triphosphate hydrolases"/>
    <property type="match status" value="1"/>
</dbReference>
<keyword evidence="2" id="KW-0227">DNA damage</keyword>
<evidence type="ECO:0000256" key="8">
    <source>
        <dbReference type="ARBA" id="ARBA00023235"/>
    </source>
</evidence>
<keyword evidence="4" id="KW-0347">Helicase</keyword>
<keyword evidence="3" id="KW-0378">Hydrolase</keyword>
<evidence type="ECO:0000256" key="5">
    <source>
        <dbReference type="ARBA" id="ARBA00022840"/>
    </source>
</evidence>
<dbReference type="Pfam" id="PF00271">
    <property type="entry name" value="Helicase_C"/>
    <property type="match status" value="1"/>
</dbReference>
<dbReference type="InterPro" id="IPR017170">
    <property type="entry name" value="Lhr-like"/>
</dbReference>
<evidence type="ECO:0000256" key="2">
    <source>
        <dbReference type="ARBA" id="ARBA00022763"/>
    </source>
</evidence>
<gene>
    <name evidence="12" type="ORF">NOG11_11875</name>
</gene>
<evidence type="ECO:0000256" key="6">
    <source>
        <dbReference type="ARBA" id="ARBA00023125"/>
    </source>
</evidence>
<dbReference type="NCBIfam" id="TIGR04121">
    <property type="entry name" value="DEXH_lig_assoc"/>
    <property type="match status" value="1"/>
</dbReference>
<evidence type="ECO:0000313" key="12">
    <source>
        <dbReference type="EMBL" id="MCQ8186086.1"/>
    </source>
</evidence>
<keyword evidence="13" id="KW-1185">Reference proteome</keyword>
<keyword evidence="1" id="KW-0547">Nucleotide-binding</keyword>
<dbReference type="Pfam" id="PF19306">
    <property type="entry name" value="WHD_Lhr"/>
    <property type="match status" value="1"/>
</dbReference>
<dbReference type="PROSITE" id="PS51192">
    <property type="entry name" value="HELICASE_ATP_BIND_1"/>
    <property type="match status" value="1"/>
</dbReference>
<evidence type="ECO:0000256" key="7">
    <source>
        <dbReference type="ARBA" id="ARBA00023204"/>
    </source>
</evidence>
<comment type="caution">
    <text evidence="12">The sequence shown here is derived from an EMBL/GenBank/DDBJ whole genome shotgun (WGS) entry which is preliminary data.</text>
</comment>
<comment type="similarity">
    <text evidence="9">Belongs to the Lhr helicase family. Lhr-Core subfamily.</text>
</comment>
<feature type="domain" description="Helicase ATP-binding" evidence="10">
    <location>
        <begin position="51"/>
        <end position="231"/>
    </location>
</feature>
<accession>A0A9X2LAP1</accession>
<evidence type="ECO:0000313" key="13">
    <source>
        <dbReference type="Proteomes" id="UP001142610"/>
    </source>
</evidence>
<dbReference type="InterPro" id="IPR045628">
    <property type="entry name" value="Lhr_WH_dom"/>
</dbReference>
<evidence type="ECO:0000259" key="11">
    <source>
        <dbReference type="PROSITE" id="PS51194"/>
    </source>
</evidence>
<dbReference type="EMBL" id="JANIBC010000012">
    <property type="protein sequence ID" value="MCQ8186086.1"/>
    <property type="molecule type" value="Genomic_DNA"/>
</dbReference>
<dbReference type="GO" id="GO:0004386">
    <property type="term" value="F:helicase activity"/>
    <property type="evidence" value="ECO:0007669"/>
    <property type="project" value="UniProtKB-KW"/>
</dbReference>
<dbReference type="PANTHER" id="PTHR47962:SF3">
    <property type="entry name" value="LARGE ATP-DEPENDENT HELICASE-RELATED PROTEIN"/>
    <property type="match status" value="1"/>
</dbReference>
<keyword evidence="6" id="KW-0238">DNA-binding</keyword>
<dbReference type="GO" id="GO:0016887">
    <property type="term" value="F:ATP hydrolysis activity"/>
    <property type="evidence" value="ECO:0007669"/>
    <property type="project" value="TreeGrafter"/>
</dbReference>
<evidence type="ECO:0000259" key="10">
    <source>
        <dbReference type="PROSITE" id="PS51192"/>
    </source>
</evidence>
<keyword evidence="12" id="KW-0436">Ligase</keyword>
<dbReference type="InterPro" id="IPR052511">
    <property type="entry name" value="ATP-dep_Helicase"/>
</dbReference>
<dbReference type="Proteomes" id="UP001142610">
    <property type="component" value="Unassembled WGS sequence"/>
</dbReference>
<name>A0A9X2LAP1_9PROT</name>
<organism evidence="12 13">
    <name type="scientific">Parvularcula maris</name>
    <dbReference type="NCBI Taxonomy" id="2965077"/>
    <lineage>
        <taxon>Bacteria</taxon>
        <taxon>Pseudomonadati</taxon>
        <taxon>Pseudomonadota</taxon>
        <taxon>Alphaproteobacteria</taxon>
        <taxon>Parvularculales</taxon>
        <taxon>Parvularculaceae</taxon>
        <taxon>Parvularcula</taxon>
    </lineage>
</organism>
<evidence type="ECO:0000256" key="1">
    <source>
        <dbReference type="ARBA" id="ARBA00022741"/>
    </source>
</evidence>
<sequence>MLQSPRLVSAHHIERVFDQDPSQLPAPLPERFTRWFEAKGWEPREHQLAVLDRSLAGESVLLIAPTGGGKTLAGFLPSLVELSAAPKNERSLHTLYISPLKALAVDIERNLSAPIAEMDLPVVVESRTGDTKSSVRQRQRTAPPDILLTTPEQLSLLLAHPSASDLFAGLRCVVLDELHALRKSKRGDLLSLDLARLWTLAPALRTVGLSATVDDPEPLQRYLVAQDGTDEALAKLVIGKSNVKPAVRVLTPDDNIPWSGHSARHSFEAIYELIRQHTTTLIFTNTRSQAEVCFQELWRMNEDALPIGLHHGSLEREQRERVEAAMSTGDLKAVVCTATLDMGIDWGAVDLCICLGAPKGAARLVQRIGRSNHRMDEPSEAVLVPANRFEVLECVAAKRAVDAGLMDGEPYKEGALDVLCQHIWGMACAEPFFPDRLYEEIISAAPYRELPRETFDEALDFVATGGYAMRAYDRFKRIVRQPDGKMRIKDARTAQLYRLNAGTIVDMPSYNVRLGRMTRSDGRPGVPRGGRKLGTIEEWFLSHLTPGDTFLFAGEVLRLEGTKDMDVFVSRSSSDDVKIPSWQGSKFPLSSFLASSVREMVADPKTWRGMPGPVQEWLGWQEKKSYLPKPDELLIETFARGGKFYLVCYPFDGRIAHQSLGTLITRRLERWGMQPLGFCPTEYALSVWMRKDPRGLDMDQLFEEDLLGEDLDLWLADAQLMKRTFRYCAMIAGMIERNHPGQEKSGRQVSFSAGLIYDVLREHQPDHILMKAAWNDAAAGFLDIGRLSSLLSRVSGNLVHRRLARVSPMAVPVMMEAGRETIAGQANEAILEELERELLEEMSL</sequence>
<proteinExistence type="inferred from homology"/>
<dbReference type="GO" id="GO:0005524">
    <property type="term" value="F:ATP binding"/>
    <property type="evidence" value="ECO:0007669"/>
    <property type="project" value="UniProtKB-KW"/>
</dbReference>
<dbReference type="PIRSF" id="PIRSF037307">
    <property type="entry name" value="Lhr-like_helic_prd"/>
    <property type="match status" value="1"/>
</dbReference>
<keyword evidence="5" id="KW-0067">ATP-binding</keyword>
<dbReference type="PANTHER" id="PTHR47962">
    <property type="entry name" value="ATP-DEPENDENT HELICASE LHR-RELATED-RELATED"/>
    <property type="match status" value="1"/>
</dbReference>
<feature type="domain" description="Helicase C-terminal" evidence="11">
    <location>
        <begin position="266"/>
        <end position="417"/>
    </location>
</feature>
<dbReference type="InterPro" id="IPR027417">
    <property type="entry name" value="P-loop_NTPase"/>
</dbReference>
<dbReference type="PROSITE" id="PS51194">
    <property type="entry name" value="HELICASE_CTER"/>
    <property type="match status" value="1"/>
</dbReference>
<protein>
    <submittedName>
        <fullName evidence="12">Ligase-associated DNA damage response DEXH box helicase</fullName>
    </submittedName>
</protein>
<dbReference type="CDD" id="cd18796">
    <property type="entry name" value="SF2_C_LHR"/>
    <property type="match status" value="1"/>
</dbReference>
<dbReference type="GO" id="GO:0016874">
    <property type="term" value="F:ligase activity"/>
    <property type="evidence" value="ECO:0007669"/>
    <property type="project" value="UniProtKB-KW"/>
</dbReference>
<dbReference type="InterPro" id="IPR001650">
    <property type="entry name" value="Helicase_C-like"/>
</dbReference>
<keyword evidence="8" id="KW-0413">Isomerase</keyword>